<protein>
    <submittedName>
        <fullName evidence="3">Universal stress protein</fullName>
    </submittedName>
</protein>
<dbReference type="InterPro" id="IPR006016">
    <property type="entry name" value="UspA"/>
</dbReference>
<gene>
    <name evidence="3" type="ORF">NX784_00575</name>
</gene>
<name>A0ABT1ZJJ3_9BURK</name>
<comment type="caution">
    <text evidence="3">The sequence shown here is derived from an EMBL/GenBank/DDBJ whole genome shotgun (WGS) entry which is preliminary data.</text>
</comment>
<evidence type="ECO:0000313" key="3">
    <source>
        <dbReference type="EMBL" id="MCS0580077.1"/>
    </source>
</evidence>
<feature type="domain" description="UspA" evidence="2">
    <location>
        <begin position="1"/>
        <end position="145"/>
    </location>
</feature>
<dbReference type="PANTHER" id="PTHR46268:SF15">
    <property type="entry name" value="UNIVERSAL STRESS PROTEIN HP_0031"/>
    <property type="match status" value="1"/>
</dbReference>
<evidence type="ECO:0000256" key="1">
    <source>
        <dbReference type="ARBA" id="ARBA00008791"/>
    </source>
</evidence>
<dbReference type="InterPro" id="IPR006015">
    <property type="entry name" value="Universal_stress_UspA"/>
</dbReference>
<dbReference type="EMBL" id="JANUGW010000001">
    <property type="protein sequence ID" value="MCS0580077.1"/>
    <property type="molecule type" value="Genomic_DNA"/>
</dbReference>
<dbReference type="PRINTS" id="PR01438">
    <property type="entry name" value="UNVRSLSTRESS"/>
</dbReference>
<dbReference type="Gene3D" id="3.40.50.620">
    <property type="entry name" value="HUPs"/>
    <property type="match status" value="1"/>
</dbReference>
<dbReference type="Proteomes" id="UP001204151">
    <property type="component" value="Unassembled WGS sequence"/>
</dbReference>
<evidence type="ECO:0000313" key="4">
    <source>
        <dbReference type="Proteomes" id="UP001204151"/>
    </source>
</evidence>
<keyword evidence="4" id="KW-1185">Reference proteome</keyword>
<reference evidence="3 4" key="1">
    <citation type="submission" date="2022-08" db="EMBL/GenBank/DDBJ databases">
        <title>Reclassification of Massilia species as members of the genera Telluria, Duganella, Pseudoduganella, Mokoshia gen. nov. and Zemynaea gen. nov. using orthogonal and non-orthogonal genome-based approaches.</title>
        <authorList>
            <person name="Bowman J.P."/>
        </authorList>
    </citation>
    <scope>NUCLEOTIDE SEQUENCE [LARGE SCALE GENOMIC DNA]</scope>
    <source>
        <strain evidence="3 4">JCM 31316</strain>
    </source>
</reference>
<dbReference type="Pfam" id="PF00582">
    <property type="entry name" value="Usp"/>
    <property type="match status" value="1"/>
</dbReference>
<dbReference type="SUPFAM" id="SSF52402">
    <property type="entry name" value="Adenine nucleotide alpha hydrolases-like"/>
    <property type="match status" value="1"/>
</dbReference>
<dbReference type="InterPro" id="IPR014729">
    <property type="entry name" value="Rossmann-like_a/b/a_fold"/>
</dbReference>
<accession>A0ABT1ZJJ3</accession>
<sequence length="151" mass="15513">MYDRILVPTDGSDVSAAAERAAIAFARALGSEVVVLAVGQPRLPAASAEAAMTIDPGLDEAELLAAANEHAQRVATAAAAAGVRCTPIALLDYSPAEAIIATAEDRKCDLVFMGSHGRRGLSRLLAGSVTQQVLAESRVPVLVMRAAHPAS</sequence>
<organism evidence="3 4">
    <name type="scientific">Massilia pinisoli</name>
    <dbReference type="NCBI Taxonomy" id="1772194"/>
    <lineage>
        <taxon>Bacteria</taxon>
        <taxon>Pseudomonadati</taxon>
        <taxon>Pseudomonadota</taxon>
        <taxon>Betaproteobacteria</taxon>
        <taxon>Burkholderiales</taxon>
        <taxon>Oxalobacteraceae</taxon>
        <taxon>Telluria group</taxon>
        <taxon>Massilia</taxon>
    </lineage>
</organism>
<dbReference type="PANTHER" id="PTHR46268">
    <property type="entry name" value="STRESS RESPONSE PROTEIN NHAX"/>
    <property type="match status" value="1"/>
</dbReference>
<proteinExistence type="inferred from homology"/>
<dbReference type="RefSeq" id="WP_258814726.1">
    <property type="nucleotide sequence ID" value="NZ_JANUGW010000001.1"/>
</dbReference>
<evidence type="ECO:0000259" key="2">
    <source>
        <dbReference type="Pfam" id="PF00582"/>
    </source>
</evidence>
<comment type="similarity">
    <text evidence="1">Belongs to the universal stress protein A family.</text>
</comment>
<dbReference type="CDD" id="cd00293">
    <property type="entry name" value="USP-like"/>
    <property type="match status" value="1"/>
</dbReference>